<proteinExistence type="predicted"/>
<name>A0A0E9S1U0_ANGAN</name>
<dbReference type="EMBL" id="GBXM01073198">
    <property type="protein sequence ID" value="JAH35379.1"/>
    <property type="molecule type" value="Transcribed_RNA"/>
</dbReference>
<reference evidence="1" key="1">
    <citation type="submission" date="2014-11" db="EMBL/GenBank/DDBJ databases">
        <authorList>
            <person name="Amaro Gonzalez C."/>
        </authorList>
    </citation>
    <scope>NUCLEOTIDE SEQUENCE</scope>
</reference>
<reference evidence="1" key="2">
    <citation type="journal article" date="2015" name="Fish Shellfish Immunol.">
        <title>Early steps in the European eel (Anguilla anguilla)-Vibrio vulnificus interaction in the gills: Role of the RtxA13 toxin.</title>
        <authorList>
            <person name="Callol A."/>
            <person name="Pajuelo D."/>
            <person name="Ebbesson L."/>
            <person name="Teles M."/>
            <person name="MacKenzie S."/>
            <person name="Amaro C."/>
        </authorList>
    </citation>
    <scope>NUCLEOTIDE SEQUENCE</scope>
</reference>
<organism evidence="1">
    <name type="scientific">Anguilla anguilla</name>
    <name type="common">European freshwater eel</name>
    <name type="synonym">Muraena anguilla</name>
    <dbReference type="NCBI Taxonomy" id="7936"/>
    <lineage>
        <taxon>Eukaryota</taxon>
        <taxon>Metazoa</taxon>
        <taxon>Chordata</taxon>
        <taxon>Craniata</taxon>
        <taxon>Vertebrata</taxon>
        <taxon>Euteleostomi</taxon>
        <taxon>Actinopterygii</taxon>
        <taxon>Neopterygii</taxon>
        <taxon>Teleostei</taxon>
        <taxon>Anguilliformes</taxon>
        <taxon>Anguillidae</taxon>
        <taxon>Anguilla</taxon>
    </lineage>
</organism>
<dbReference type="AlphaFoldDB" id="A0A0E9S1U0"/>
<accession>A0A0E9S1U0</accession>
<sequence>MPACAGFQLRIICLNVEKYLFVRNHCTFGEGLKDHRVCAFGVMVSNEQVCVEVEGRCSALYSKSLKCVHRVFPSGPGRL</sequence>
<evidence type="ECO:0000313" key="1">
    <source>
        <dbReference type="EMBL" id="JAH35379.1"/>
    </source>
</evidence>
<protein>
    <submittedName>
        <fullName evidence="1">Uncharacterized protein</fullName>
    </submittedName>
</protein>